<reference evidence="1 2" key="1">
    <citation type="submission" date="2024-06" db="EMBL/GenBank/DDBJ databases">
        <title>The Natural Products Discovery Center: Release of the First 8490 Sequenced Strains for Exploring Actinobacteria Biosynthetic Diversity.</title>
        <authorList>
            <person name="Kalkreuter E."/>
            <person name="Kautsar S.A."/>
            <person name="Yang D."/>
            <person name="Bader C.D."/>
            <person name="Teijaro C.N."/>
            <person name="Fluegel L."/>
            <person name="Davis C.M."/>
            <person name="Simpson J.R."/>
            <person name="Lauterbach L."/>
            <person name="Steele A.D."/>
            <person name="Gui C."/>
            <person name="Meng S."/>
            <person name="Li G."/>
            <person name="Viehrig K."/>
            <person name="Ye F."/>
            <person name="Su P."/>
            <person name="Kiefer A.F."/>
            <person name="Nichols A."/>
            <person name="Cepeda A.J."/>
            <person name="Yan W."/>
            <person name="Fan B."/>
            <person name="Jiang Y."/>
            <person name="Adhikari A."/>
            <person name="Zheng C.-J."/>
            <person name="Schuster L."/>
            <person name="Cowan T.M."/>
            <person name="Smanski M.J."/>
            <person name="Chevrette M.G."/>
            <person name="De Carvalho L.P.S."/>
            <person name="Shen B."/>
        </authorList>
    </citation>
    <scope>NUCLEOTIDE SEQUENCE [LARGE SCALE GENOMIC DNA]</scope>
    <source>
        <strain evidence="1 2">NPDC000837</strain>
    </source>
</reference>
<gene>
    <name evidence="1" type="ORF">ABT276_23635</name>
</gene>
<evidence type="ECO:0000313" key="1">
    <source>
        <dbReference type="EMBL" id="MER6616308.1"/>
    </source>
</evidence>
<dbReference type="Proteomes" id="UP001445472">
    <property type="component" value="Unassembled WGS sequence"/>
</dbReference>
<organism evidence="1 2">
    <name type="scientific">Streptomyces xantholiticus</name>
    <dbReference type="NCBI Taxonomy" id="68285"/>
    <lineage>
        <taxon>Bacteria</taxon>
        <taxon>Bacillati</taxon>
        <taxon>Actinomycetota</taxon>
        <taxon>Actinomycetes</taxon>
        <taxon>Kitasatosporales</taxon>
        <taxon>Streptomycetaceae</taxon>
        <taxon>Streptomyces</taxon>
    </lineage>
</organism>
<sequence>MNRTAAQAAQAAAEWAERAETAFSMASVRRAEGDAVVERRGPHSESAAWYEKAETSERERGIAAAMASMWADVAGGLHLVEEGEPK</sequence>
<proteinExistence type="predicted"/>
<protein>
    <submittedName>
        <fullName evidence="1">Uncharacterized protein</fullName>
    </submittedName>
</protein>
<accession>A0ABV1UZU3</accession>
<comment type="caution">
    <text evidence="1">The sequence shown here is derived from an EMBL/GenBank/DDBJ whole genome shotgun (WGS) entry which is preliminary data.</text>
</comment>
<keyword evidence="2" id="KW-1185">Reference proteome</keyword>
<dbReference type="RefSeq" id="WP_351977684.1">
    <property type="nucleotide sequence ID" value="NZ_JBEPBX010000023.1"/>
</dbReference>
<dbReference type="EMBL" id="JBEPBX010000023">
    <property type="protein sequence ID" value="MER6616308.1"/>
    <property type="molecule type" value="Genomic_DNA"/>
</dbReference>
<evidence type="ECO:0000313" key="2">
    <source>
        <dbReference type="Proteomes" id="UP001445472"/>
    </source>
</evidence>
<name>A0ABV1UZU3_9ACTN</name>